<comment type="similarity">
    <text evidence="1">Belongs to the carbon-nitrogen hydrolase superfamily. NIT1/NIT2 family.</text>
</comment>
<name>A0A364K1T7_9BACL</name>
<dbReference type="InterPro" id="IPR036526">
    <property type="entry name" value="C-N_Hydrolase_sf"/>
</dbReference>
<evidence type="ECO:0000256" key="1">
    <source>
        <dbReference type="ARBA" id="ARBA00010613"/>
    </source>
</evidence>
<protein>
    <submittedName>
        <fullName evidence="3">Carbon-nitrogen hydrolase</fullName>
    </submittedName>
</protein>
<dbReference type="PANTHER" id="PTHR23088:SF27">
    <property type="entry name" value="DEAMINATED GLUTATHIONE AMIDASE"/>
    <property type="match status" value="1"/>
</dbReference>
<feature type="domain" description="CN hydrolase" evidence="2">
    <location>
        <begin position="1"/>
        <end position="238"/>
    </location>
</feature>
<reference evidence="3 4" key="1">
    <citation type="submission" date="2018-06" db="EMBL/GenBank/DDBJ databases">
        <title>Thermoflavimicrobium daqus sp. nov., a thermophilic microbe isolated from Moutai-flavour Daqu.</title>
        <authorList>
            <person name="Wang X."/>
            <person name="Zhou H."/>
        </authorList>
    </citation>
    <scope>NUCLEOTIDE SEQUENCE [LARGE SCALE GENOMIC DNA]</scope>
    <source>
        <strain evidence="3 4">FBKL4.011</strain>
    </source>
</reference>
<dbReference type="RefSeq" id="WP_113660031.1">
    <property type="nucleotide sequence ID" value="NZ_KZ845673.1"/>
</dbReference>
<dbReference type="InterPro" id="IPR001110">
    <property type="entry name" value="UPF0012_CS"/>
</dbReference>
<dbReference type="Gene3D" id="3.60.110.10">
    <property type="entry name" value="Carbon-nitrogen hydrolase"/>
    <property type="match status" value="1"/>
</dbReference>
<keyword evidence="3" id="KW-0378">Hydrolase</keyword>
<dbReference type="Proteomes" id="UP000251213">
    <property type="component" value="Unassembled WGS sequence"/>
</dbReference>
<dbReference type="PROSITE" id="PS01227">
    <property type="entry name" value="UPF0012"/>
    <property type="match status" value="1"/>
</dbReference>
<evidence type="ECO:0000313" key="4">
    <source>
        <dbReference type="Proteomes" id="UP000251213"/>
    </source>
</evidence>
<gene>
    <name evidence="3" type="ORF">DL897_15520</name>
</gene>
<evidence type="ECO:0000313" key="3">
    <source>
        <dbReference type="EMBL" id="RAL21989.1"/>
    </source>
</evidence>
<organism evidence="3 4">
    <name type="scientific">Thermoflavimicrobium daqui</name>
    <dbReference type="NCBI Taxonomy" id="2137476"/>
    <lineage>
        <taxon>Bacteria</taxon>
        <taxon>Bacillati</taxon>
        <taxon>Bacillota</taxon>
        <taxon>Bacilli</taxon>
        <taxon>Bacillales</taxon>
        <taxon>Thermoactinomycetaceae</taxon>
        <taxon>Thermoflavimicrobium</taxon>
    </lineage>
</organism>
<dbReference type="EMBL" id="QJKK01000011">
    <property type="protein sequence ID" value="RAL21989.1"/>
    <property type="molecule type" value="Genomic_DNA"/>
</dbReference>
<comment type="caution">
    <text evidence="3">The sequence shown here is derived from an EMBL/GenBank/DDBJ whole genome shotgun (WGS) entry which is preliminary data.</text>
</comment>
<dbReference type="Pfam" id="PF00795">
    <property type="entry name" value="CN_hydrolase"/>
    <property type="match status" value="1"/>
</dbReference>
<dbReference type="OrthoDB" id="9811121at2"/>
<proteinExistence type="inferred from homology"/>
<accession>A0A364K1T7</accession>
<sequence>MKVASVQVEIKDDETKEQRILRVESILDTLKGYNLIVLPEIWATGYFSFDRYKEESEPIDGPFVESFSAKAKALSAYLFCGSFVEKDGDNFYNTSVMFDPQGRRIASYRKIHLFHYGSDEGKLLTRGHEVMVVDTDFGKVGLATCYDLRFPELFRRQVDLGAELLLVTSAWPHRRLMHWNLFNQVRALENQCFLISSNCVGTTRGTLLGGHSQVVDPWGVVIASGGEQETIVKAEIDLTQIKHIREIFPQLKHRVLTGSSEWREDI</sequence>
<dbReference type="CDD" id="cd07583">
    <property type="entry name" value="nitrilase_5"/>
    <property type="match status" value="1"/>
</dbReference>
<dbReference type="SUPFAM" id="SSF56317">
    <property type="entry name" value="Carbon-nitrogen hydrolase"/>
    <property type="match status" value="1"/>
</dbReference>
<dbReference type="AlphaFoldDB" id="A0A364K1T7"/>
<keyword evidence="4" id="KW-1185">Reference proteome</keyword>
<dbReference type="GO" id="GO:0016787">
    <property type="term" value="F:hydrolase activity"/>
    <property type="evidence" value="ECO:0007669"/>
    <property type="project" value="UniProtKB-KW"/>
</dbReference>
<evidence type="ECO:0000259" key="2">
    <source>
        <dbReference type="PROSITE" id="PS50263"/>
    </source>
</evidence>
<dbReference type="PANTHER" id="PTHR23088">
    <property type="entry name" value="NITRILASE-RELATED"/>
    <property type="match status" value="1"/>
</dbReference>
<dbReference type="InterPro" id="IPR003010">
    <property type="entry name" value="C-N_Hydrolase"/>
</dbReference>
<dbReference type="PROSITE" id="PS50263">
    <property type="entry name" value="CN_HYDROLASE"/>
    <property type="match status" value="1"/>
</dbReference>
<reference evidence="3 4" key="2">
    <citation type="submission" date="2018-06" db="EMBL/GenBank/DDBJ databases">
        <authorList>
            <person name="Zhirakovskaya E."/>
        </authorList>
    </citation>
    <scope>NUCLEOTIDE SEQUENCE [LARGE SCALE GENOMIC DNA]</scope>
    <source>
        <strain evidence="3 4">FBKL4.011</strain>
    </source>
</reference>